<evidence type="ECO:0000256" key="1">
    <source>
        <dbReference type="SAM" id="MobiDB-lite"/>
    </source>
</evidence>
<gene>
    <name evidence="2" type="ORF">CASFOL_034791</name>
</gene>
<dbReference type="Proteomes" id="UP001632038">
    <property type="component" value="Unassembled WGS sequence"/>
</dbReference>
<organism evidence="2 3">
    <name type="scientific">Castilleja foliolosa</name>
    <dbReference type="NCBI Taxonomy" id="1961234"/>
    <lineage>
        <taxon>Eukaryota</taxon>
        <taxon>Viridiplantae</taxon>
        <taxon>Streptophyta</taxon>
        <taxon>Embryophyta</taxon>
        <taxon>Tracheophyta</taxon>
        <taxon>Spermatophyta</taxon>
        <taxon>Magnoliopsida</taxon>
        <taxon>eudicotyledons</taxon>
        <taxon>Gunneridae</taxon>
        <taxon>Pentapetalae</taxon>
        <taxon>asterids</taxon>
        <taxon>lamiids</taxon>
        <taxon>Lamiales</taxon>
        <taxon>Orobanchaceae</taxon>
        <taxon>Pedicularideae</taxon>
        <taxon>Castillejinae</taxon>
        <taxon>Castilleja</taxon>
    </lineage>
</organism>
<sequence length="99" mass="10720">MAAQCGTYVRDLDSGKLRLTGSLRLEFTAQVAILIGVWLTDTSSRLWAPLLLFAEAGQDEKGLDDDAGNEQPPPFRLHTGNRPGPNRGSTLRFATSPPP</sequence>
<proteinExistence type="predicted"/>
<evidence type="ECO:0000313" key="2">
    <source>
        <dbReference type="EMBL" id="KAL3619879.1"/>
    </source>
</evidence>
<accession>A0ABD3BRR7</accession>
<name>A0ABD3BRR7_9LAMI</name>
<evidence type="ECO:0000313" key="3">
    <source>
        <dbReference type="Proteomes" id="UP001632038"/>
    </source>
</evidence>
<keyword evidence="3" id="KW-1185">Reference proteome</keyword>
<dbReference type="AlphaFoldDB" id="A0ABD3BRR7"/>
<feature type="region of interest" description="Disordered" evidence="1">
    <location>
        <begin position="60"/>
        <end position="99"/>
    </location>
</feature>
<dbReference type="EMBL" id="JAVIJP010000066">
    <property type="protein sequence ID" value="KAL3619879.1"/>
    <property type="molecule type" value="Genomic_DNA"/>
</dbReference>
<reference evidence="3" key="1">
    <citation type="journal article" date="2024" name="IScience">
        <title>Strigolactones Initiate the Formation of Haustorium-like Structures in Castilleja.</title>
        <authorList>
            <person name="Buerger M."/>
            <person name="Peterson D."/>
            <person name="Chory J."/>
        </authorList>
    </citation>
    <scope>NUCLEOTIDE SEQUENCE [LARGE SCALE GENOMIC DNA]</scope>
</reference>
<comment type="caution">
    <text evidence="2">The sequence shown here is derived from an EMBL/GenBank/DDBJ whole genome shotgun (WGS) entry which is preliminary data.</text>
</comment>
<protein>
    <submittedName>
        <fullName evidence="2">Uncharacterized protein</fullName>
    </submittedName>
</protein>